<dbReference type="InterPro" id="IPR037522">
    <property type="entry name" value="HD_GYP_dom"/>
</dbReference>
<feature type="coiled-coil region" evidence="2">
    <location>
        <begin position="145"/>
        <end position="186"/>
    </location>
</feature>
<evidence type="ECO:0000313" key="6">
    <source>
        <dbReference type="Proteomes" id="UP000526501"/>
    </source>
</evidence>
<keyword evidence="6" id="KW-1185">Reference proteome</keyword>
<feature type="modified residue" description="4-aspartylphosphate" evidence="1">
    <location>
        <position position="59"/>
    </location>
</feature>
<dbReference type="InterPro" id="IPR003607">
    <property type="entry name" value="HD/PDEase_dom"/>
</dbReference>
<keyword evidence="2" id="KW-0175">Coiled coil</keyword>
<protein>
    <submittedName>
        <fullName evidence="5">Response regulator</fullName>
    </submittedName>
</protein>
<feature type="domain" description="HD-GYP" evidence="4">
    <location>
        <begin position="176"/>
        <end position="375"/>
    </location>
</feature>
<dbReference type="Pfam" id="PF13487">
    <property type="entry name" value="HD_5"/>
    <property type="match status" value="1"/>
</dbReference>
<dbReference type="Gene3D" id="3.40.50.2300">
    <property type="match status" value="1"/>
</dbReference>
<dbReference type="PROSITE" id="PS51832">
    <property type="entry name" value="HD_GYP"/>
    <property type="match status" value="1"/>
</dbReference>
<dbReference type="CDD" id="cd17569">
    <property type="entry name" value="REC_HupR-like"/>
    <property type="match status" value="1"/>
</dbReference>
<dbReference type="SMART" id="SM00448">
    <property type="entry name" value="REC"/>
    <property type="match status" value="1"/>
</dbReference>
<dbReference type="InterPro" id="IPR052020">
    <property type="entry name" value="Cyclic_di-GMP/3'3'-cGAMP_PDE"/>
</dbReference>
<proteinExistence type="predicted"/>
<feature type="domain" description="Response regulatory" evidence="3">
    <location>
        <begin position="10"/>
        <end position="125"/>
    </location>
</feature>
<dbReference type="SUPFAM" id="SSF52172">
    <property type="entry name" value="CheY-like"/>
    <property type="match status" value="1"/>
</dbReference>
<evidence type="ECO:0000256" key="2">
    <source>
        <dbReference type="SAM" id="Coils"/>
    </source>
</evidence>
<reference evidence="5 6" key="1">
    <citation type="submission" date="2020-07" db="EMBL/GenBank/DDBJ databases">
        <authorList>
            <person name="Feng X."/>
        </authorList>
    </citation>
    <scope>NUCLEOTIDE SEQUENCE [LARGE SCALE GENOMIC DNA]</scope>
    <source>
        <strain evidence="5 6">JCM23202</strain>
    </source>
</reference>
<dbReference type="PROSITE" id="PS50110">
    <property type="entry name" value="RESPONSE_REGULATORY"/>
    <property type="match status" value="1"/>
</dbReference>
<comment type="caution">
    <text evidence="5">The sequence shown here is derived from an EMBL/GenBank/DDBJ whole genome shotgun (WGS) entry which is preliminary data.</text>
</comment>
<accession>A0A7X1B9J6</accession>
<dbReference type="SUPFAM" id="SSF109604">
    <property type="entry name" value="HD-domain/PDEase-like"/>
    <property type="match status" value="1"/>
</dbReference>
<evidence type="ECO:0000313" key="5">
    <source>
        <dbReference type="EMBL" id="MBC2606913.1"/>
    </source>
</evidence>
<dbReference type="CDD" id="cd00077">
    <property type="entry name" value="HDc"/>
    <property type="match status" value="1"/>
</dbReference>
<dbReference type="PANTHER" id="PTHR45228:SF8">
    <property type="entry name" value="TWO-COMPONENT RESPONSE REGULATOR-RELATED"/>
    <property type="match status" value="1"/>
</dbReference>
<evidence type="ECO:0000256" key="1">
    <source>
        <dbReference type="PROSITE-ProRule" id="PRU00169"/>
    </source>
</evidence>
<keyword evidence="1" id="KW-0597">Phosphoprotein</keyword>
<evidence type="ECO:0000259" key="4">
    <source>
        <dbReference type="PROSITE" id="PS51832"/>
    </source>
</evidence>
<name>A0A7X1B9J6_9BACT</name>
<dbReference type="GO" id="GO:0000160">
    <property type="term" value="P:phosphorelay signal transduction system"/>
    <property type="evidence" value="ECO:0007669"/>
    <property type="project" value="InterPro"/>
</dbReference>
<dbReference type="EMBL" id="JACHVC010000012">
    <property type="protein sequence ID" value="MBC2606913.1"/>
    <property type="molecule type" value="Genomic_DNA"/>
</dbReference>
<dbReference type="InterPro" id="IPR001789">
    <property type="entry name" value="Sig_transdc_resp-reg_receiver"/>
</dbReference>
<gene>
    <name evidence="5" type="ORF">H5P27_12745</name>
</gene>
<dbReference type="PANTHER" id="PTHR45228">
    <property type="entry name" value="CYCLIC DI-GMP PHOSPHODIESTERASE TM_0186-RELATED"/>
    <property type="match status" value="1"/>
</dbReference>
<dbReference type="Gene3D" id="1.10.3210.10">
    <property type="entry name" value="Hypothetical protein af1432"/>
    <property type="match status" value="1"/>
</dbReference>
<dbReference type="RefSeq" id="WP_185660782.1">
    <property type="nucleotide sequence ID" value="NZ_CAWPOO010000012.1"/>
</dbReference>
<dbReference type="Pfam" id="PF00072">
    <property type="entry name" value="Response_reg"/>
    <property type="match status" value="1"/>
</dbReference>
<dbReference type="InterPro" id="IPR011006">
    <property type="entry name" value="CheY-like_superfamily"/>
</dbReference>
<dbReference type="Proteomes" id="UP000526501">
    <property type="component" value="Unassembled WGS sequence"/>
</dbReference>
<dbReference type="AlphaFoldDB" id="A0A7X1B9J6"/>
<organism evidence="5 6">
    <name type="scientific">Pelagicoccus albus</name>
    <dbReference type="NCBI Taxonomy" id="415222"/>
    <lineage>
        <taxon>Bacteria</taxon>
        <taxon>Pseudomonadati</taxon>
        <taxon>Verrucomicrobiota</taxon>
        <taxon>Opitutia</taxon>
        <taxon>Puniceicoccales</taxon>
        <taxon>Pelagicoccaceae</taxon>
        <taxon>Pelagicoccus</taxon>
    </lineage>
</organism>
<evidence type="ECO:0000259" key="3">
    <source>
        <dbReference type="PROSITE" id="PS50110"/>
    </source>
</evidence>
<sequence length="422" mass="47694">MRISEPRSSNILVLDDDDIVLLAMQETLEREGYKVTSFTSPREALKAVAENRFSTIISDHRMPEMTGLEFLDQCKQVQPNASRILITGVLTLNTVVEAVNKGEIFRFLAKPWIREELLATVENAVQRYSLVETNEKLQADTLDLNEKLVASNEALEEKVRLLQEQAEKLDEANQALERNFNRSLEISFRLIEAFHPILGQQTKSVASICSEIAKSPLLEAREAETLKVASWLYNLGRIGLPRDLVSRSLNDAQSLDESELTLLQHYPVYGQTLATFVENLNDVGLAIRYHRERFDGRGYPDRLSKESIPVAARHLAVAVGFVECNLPRDQALEYIIRESGKAYHPEAVRLFMKSSNLTNLPKKVREITLAELEPGMVLAKGIYSPSGLLLIPEDNRLTGGIIKKIKEHDFANPITQRLMVFR</sequence>